<dbReference type="GO" id="GO:0016020">
    <property type="term" value="C:membrane"/>
    <property type="evidence" value="ECO:0007669"/>
    <property type="project" value="UniProtKB-SubCell"/>
</dbReference>
<evidence type="ECO:0000313" key="10">
    <source>
        <dbReference type="EMBL" id="KAG7360698.1"/>
    </source>
</evidence>
<feature type="domain" description="ABC transporter" evidence="9">
    <location>
        <begin position="230"/>
        <end position="498"/>
    </location>
</feature>
<proteinExistence type="inferred from homology"/>
<feature type="domain" description="ABC transporter" evidence="9">
    <location>
        <begin position="899"/>
        <end position="1146"/>
    </location>
</feature>
<gene>
    <name evidence="10" type="ORF">IV203_035797</name>
</gene>
<dbReference type="InterPro" id="IPR043926">
    <property type="entry name" value="ABCG_dom"/>
</dbReference>
<dbReference type="Pfam" id="PF19055">
    <property type="entry name" value="ABC2_membrane_7"/>
    <property type="match status" value="1"/>
</dbReference>
<dbReference type="GO" id="GO:0016887">
    <property type="term" value="F:ATP hydrolysis activity"/>
    <property type="evidence" value="ECO:0007669"/>
    <property type="project" value="InterPro"/>
</dbReference>
<dbReference type="InterPro" id="IPR003439">
    <property type="entry name" value="ABC_transporter-like_ATP-bd"/>
</dbReference>
<accession>A0A9K3LEW6</accession>
<evidence type="ECO:0000256" key="6">
    <source>
        <dbReference type="ARBA" id="ARBA00023136"/>
    </source>
</evidence>
<evidence type="ECO:0000256" key="1">
    <source>
        <dbReference type="ARBA" id="ARBA00004141"/>
    </source>
</evidence>
<feature type="transmembrane region" description="Helical" evidence="8">
    <location>
        <begin position="1362"/>
        <end position="1390"/>
    </location>
</feature>
<evidence type="ECO:0000256" key="2">
    <source>
        <dbReference type="ARBA" id="ARBA00006012"/>
    </source>
</evidence>
<dbReference type="InterPro" id="IPR034003">
    <property type="entry name" value="ABCG_PDR_2"/>
</dbReference>
<dbReference type="CDD" id="cd03232">
    <property type="entry name" value="ABCG_PDR_domain2"/>
    <property type="match status" value="1"/>
</dbReference>
<reference evidence="10" key="2">
    <citation type="submission" date="2021-04" db="EMBL/GenBank/DDBJ databases">
        <authorList>
            <person name="Podell S."/>
        </authorList>
    </citation>
    <scope>NUCLEOTIDE SEQUENCE</scope>
    <source>
        <strain evidence="10">Hildebrandi</strain>
    </source>
</reference>
<dbReference type="InterPro" id="IPR003593">
    <property type="entry name" value="AAA+_ATPase"/>
</dbReference>
<feature type="transmembrane region" description="Helical" evidence="8">
    <location>
        <begin position="1322"/>
        <end position="1342"/>
    </location>
</feature>
<dbReference type="EMBL" id="JAGRRH010000013">
    <property type="protein sequence ID" value="KAG7360698.1"/>
    <property type="molecule type" value="Genomic_DNA"/>
</dbReference>
<evidence type="ECO:0000256" key="7">
    <source>
        <dbReference type="SAM" id="MobiDB-lite"/>
    </source>
</evidence>
<keyword evidence="11" id="KW-1185">Reference proteome</keyword>
<feature type="transmembrane region" description="Helical" evidence="8">
    <location>
        <begin position="1484"/>
        <end position="1505"/>
    </location>
</feature>
<evidence type="ECO:0000256" key="8">
    <source>
        <dbReference type="SAM" id="Phobius"/>
    </source>
</evidence>
<evidence type="ECO:0000256" key="4">
    <source>
        <dbReference type="ARBA" id="ARBA00022692"/>
    </source>
</evidence>
<dbReference type="PANTHER" id="PTHR19241">
    <property type="entry name" value="ATP-BINDING CASSETTE TRANSPORTER"/>
    <property type="match status" value="1"/>
</dbReference>
<keyword evidence="3" id="KW-0813">Transport</keyword>
<dbReference type="PROSITE" id="PS50893">
    <property type="entry name" value="ABC_TRANSPORTER_2"/>
    <property type="match status" value="2"/>
</dbReference>
<feature type="transmembrane region" description="Helical" evidence="8">
    <location>
        <begin position="717"/>
        <end position="740"/>
    </location>
</feature>
<keyword evidence="6 8" id="KW-0472">Membrane</keyword>
<organism evidence="10 11">
    <name type="scientific">Nitzschia inconspicua</name>
    <dbReference type="NCBI Taxonomy" id="303405"/>
    <lineage>
        <taxon>Eukaryota</taxon>
        <taxon>Sar</taxon>
        <taxon>Stramenopiles</taxon>
        <taxon>Ochrophyta</taxon>
        <taxon>Bacillariophyta</taxon>
        <taxon>Bacillariophyceae</taxon>
        <taxon>Bacillariophycidae</taxon>
        <taxon>Bacillariales</taxon>
        <taxon>Bacillariaceae</taxon>
        <taxon>Nitzschia</taxon>
    </lineage>
</organism>
<sequence>MSGKKDVKVTVAAPGDALDISGMGSNDNSDNDSDRGGTPKRRVPGGPQRLRALYRGRASAAAPLGIRRSNSDGSVDNVEAGVGKSRLSRLVRRRRASQRYVNKILRKEKESAHSLVPEDQKNAEEDVTGIDFPKPAPIDSAERIVSGASSILSGDELTEEEKEQLKQTSKGLLLMNQTQSKFASLFSEFPIEIRMCNFSFSVPYTETSNKLKTVYNSSFVYHAVKMFKRLREGNIRDKKEEVKYKIVLDNISLRLKPGKMYLVLGPPGSGKSSLLKVIAGRIRPSGKNDNVIGAVTFNGKSFEDQTNIHIENAIALIDQLDRHAPRYTVEDTFNFAFQCKRRYGHHADFRFTPDTLENRELAKAADEANLTVDVIIKALGLDHVRGTFVGNEEIRGVSGGQRRRVTIGEMLMNPAPVLCGDEISNGLDATSTYDIMNILMHVGKIRKKVQIISLLQPSPETVALFDEVILLGEGKILYAGPISQVEDYFAALGYVAPVHMDVGDFLQIIATPDGTKYFDPSPDIAVKRSKPYTLDELASEFQNSHFGKNIMYEIKEAHHQVWGSAHGDVSKFDDAEYLDDRRYQEKYANSMLWSLWLNFRRQITLWRRDKRVLIANAVKNIIMGVSVGGVFFQTDDVVSILGVLFQGMLFVMLSGMVTAPTFVDERLIYYKQSDSNFFGAFSFVIAKAMSKLPQTAMDCINFGTILYYMVGLAPQPLYFFTFLGVVFVFNILMTELLFVFSTFAVTKSAVQVSSACLVFFFMLFCGFIIAPNTIPNYYTWIYWYNPLSWAYRSLILNEFTSSKYNQEDGDAILIFLGFVNSQGEPFTREWILWGFIFMLSHIILSLAISGMILSNVRVYGESSPSFEAVEKAERELKLQAEGAGGDNTQVNIPFKPITLSFEDISYDVKTSAGDEDLRLLHGISGCFRAGRMCALMGESGAGKTTLMDVIALRKNSGSIQGNVYVNGFLQDMKSFRRCSGYVEQFDIQSPQLTVRETVLFSGRLRLDADKVKSDKQKKKYCDMVLKILELTPLADSLVGSSEEGGLSFEQKKRLSIAVELAASPSILFLDEPTTGLDSRSASLVVKILRKVADQGRTICATIHQPSSAVFAMFDDLLLLKSGGYSVYYGPLGSQCKTLINYFEGHGATPIEAGDNPSNWMLRELPKSEKDFAELYCQSQEYAKLRRQLEAARTNPPKELEIWYKADFAVPSSERQRLMNKRLQTVYWRSPTYNLSRLLVCVVIAFILGSVFITERQLTTLTESQIRAYFSVTFLSFIIVGILCIISVLPVMLAIRDVFYKQRAAGMVDNTALGWALGTAEKWFMILSSSLFCLVYLSTAGTFPASVRRAISFWGFFTFNLAIYSYFGQAFMCLVPAMATAQILCSVFIGLNNFFSGLIVRPQYMVGLFAFTYWITPGHYVYEGLIISQYWGDKRPVLAVQNSDFWNFLGCDDLEEGEDCYGTVTQYLWVFFGGKFNKDNELQDILVLALFLVIARVSTFFALRAFNYTNT</sequence>
<dbReference type="InterPro" id="IPR013525">
    <property type="entry name" value="ABC2_TM"/>
</dbReference>
<feature type="region of interest" description="Disordered" evidence="7">
    <location>
        <begin position="111"/>
        <end position="131"/>
    </location>
</feature>
<name>A0A9K3LEW6_9STRA</name>
<feature type="transmembrane region" description="Helical" evidence="8">
    <location>
        <begin position="1402"/>
        <end position="1421"/>
    </location>
</feature>
<dbReference type="Pfam" id="PF00005">
    <property type="entry name" value="ABC_tran"/>
    <property type="match status" value="2"/>
</dbReference>
<feature type="transmembrane region" description="Helical" evidence="8">
    <location>
        <begin position="830"/>
        <end position="853"/>
    </location>
</feature>
<dbReference type="SMART" id="SM00382">
    <property type="entry name" value="AAA"/>
    <property type="match status" value="2"/>
</dbReference>
<feature type="region of interest" description="Disordered" evidence="7">
    <location>
        <begin position="1"/>
        <end position="49"/>
    </location>
</feature>
<keyword evidence="4 8" id="KW-0812">Transmembrane</keyword>
<evidence type="ECO:0000259" key="9">
    <source>
        <dbReference type="PROSITE" id="PS50893"/>
    </source>
</evidence>
<evidence type="ECO:0000313" key="11">
    <source>
        <dbReference type="Proteomes" id="UP000693970"/>
    </source>
</evidence>
<dbReference type="OrthoDB" id="66620at2759"/>
<dbReference type="PROSITE" id="PS00211">
    <property type="entry name" value="ABC_TRANSPORTER_1"/>
    <property type="match status" value="1"/>
</dbReference>
<protein>
    <submittedName>
        <fullName evidence="10">ABC transporter</fullName>
    </submittedName>
</protein>
<keyword evidence="5 8" id="KW-1133">Transmembrane helix</keyword>
<comment type="similarity">
    <text evidence="2">Belongs to the ABC transporter superfamily. ABCG family. PDR (TC 3.A.1.205) subfamily.</text>
</comment>
<dbReference type="Pfam" id="PF01061">
    <property type="entry name" value="ABC2_membrane"/>
    <property type="match status" value="2"/>
</dbReference>
<feature type="transmembrane region" description="Helical" evidence="8">
    <location>
        <begin position="638"/>
        <end position="663"/>
    </location>
</feature>
<comment type="caution">
    <text evidence="10">The sequence shown here is derived from an EMBL/GenBank/DDBJ whole genome shotgun (WGS) entry which is preliminary data.</text>
</comment>
<comment type="subcellular location">
    <subcellularLocation>
        <location evidence="1">Membrane</location>
        <topology evidence="1">Multi-pass membrane protein</topology>
    </subcellularLocation>
</comment>
<dbReference type="InterPro" id="IPR017871">
    <property type="entry name" value="ABC_transporter-like_CS"/>
</dbReference>
<reference evidence="10" key="1">
    <citation type="journal article" date="2021" name="Sci. Rep.">
        <title>Diploid genomic architecture of Nitzschia inconspicua, an elite biomass production diatom.</title>
        <authorList>
            <person name="Oliver A."/>
            <person name="Podell S."/>
            <person name="Pinowska A."/>
            <person name="Traller J.C."/>
            <person name="Smith S.R."/>
            <person name="McClure R."/>
            <person name="Beliaev A."/>
            <person name="Bohutskyi P."/>
            <person name="Hill E.A."/>
            <person name="Rabines A."/>
            <person name="Zheng H."/>
            <person name="Allen L.Z."/>
            <person name="Kuo A."/>
            <person name="Grigoriev I.V."/>
            <person name="Allen A.E."/>
            <person name="Hazlebeck D."/>
            <person name="Allen E.E."/>
        </authorList>
    </citation>
    <scope>NUCLEOTIDE SEQUENCE</scope>
    <source>
        <strain evidence="10">Hildebrandi</strain>
    </source>
</reference>
<dbReference type="GO" id="GO:0005524">
    <property type="term" value="F:ATP binding"/>
    <property type="evidence" value="ECO:0007669"/>
    <property type="project" value="InterPro"/>
</dbReference>
<dbReference type="GO" id="GO:0140359">
    <property type="term" value="F:ABC-type transporter activity"/>
    <property type="evidence" value="ECO:0007669"/>
    <property type="project" value="InterPro"/>
</dbReference>
<evidence type="ECO:0000256" key="5">
    <source>
        <dbReference type="ARBA" id="ARBA00022989"/>
    </source>
</evidence>
<feature type="transmembrane region" description="Helical" evidence="8">
    <location>
        <begin position="1234"/>
        <end position="1253"/>
    </location>
</feature>
<feature type="compositionally biased region" description="Basic and acidic residues" evidence="7">
    <location>
        <begin position="111"/>
        <end position="124"/>
    </location>
</feature>
<evidence type="ECO:0000256" key="3">
    <source>
        <dbReference type="ARBA" id="ARBA00022448"/>
    </source>
</evidence>
<feature type="transmembrane region" description="Helical" evidence="8">
    <location>
        <begin position="612"/>
        <end position="632"/>
    </location>
</feature>
<dbReference type="Proteomes" id="UP000693970">
    <property type="component" value="Unassembled WGS sequence"/>
</dbReference>
<feature type="transmembrane region" description="Helical" evidence="8">
    <location>
        <begin position="1273"/>
        <end position="1294"/>
    </location>
</feature>
<feature type="transmembrane region" description="Helical" evidence="8">
    <location>
        <begin position="752"/>
        <end position="770"/>
    </location>
</feature>